<dbReference type="InterPro" id="IPR006652">
    <property type="entry name" value="Kelch_1"/>
</dbReference>
<dbReference type="InterPro" id="IPR015919">
    <property type="entry name" value="Cadherin-like_sf"/>
</dbReference>
<dbReference type="Gene3D" id="2.60.40.10">
    <property type="entry name" value="Immunoglobulins"/>
    <property type="match status" value="23"/>
</dbReference>
<feature type="domain" description="PKD/Chitinase" evidence="1">
    <location>
        <begin position="663"/>
        <end position="740"/>
    </location>
</feature>
<dbReference type="Proteomes" id="UP000811899">
    <property type="component" value="Unassembled WGS sequence"/>
</dbReference>
<evidence type="ECO:0000259" key="1">
    <source>
        <dbReference type="SMART" id="SM00089"/>
    </source>
</evidence>
<sequence>MAPLSNAGARAGIGNTGEKIYILGGKTASGVSAAVSVYDPAADTWQSVPPLATQRASAGTAIQGGTIYLAGGEGSADAANSVISYDTATGTTESLGSLIKARSNPSAALFNNNLYIIGGVTSGFDSIEEFNLSSRTSASKTTLPGKRRGAGAVAVGSMIYIIGGLDENGLAANSCWEYDPANNSLMEKAAMPVAAAGKGAVYHNGRIYIVGGETSAGTTTAWSKLVQEYDPATDSWRIIGEMLTSRYGAAVTILNNVLYAIGGDDGAQTANYLAVNEIAFPALSGNLWSSSGIMTAGISDVIACSGGTEQLGLKADGTVWSWGDGNTWGELGRSGDPHVPGPVSGPTGAKAIASAGAQSAALAGDGSVWVWGYYGGYSPTRIDHSQFQDMTAIRTATFADILALKSDGTVWRSNLGAISQLQNLSNIRAIEQGMYHGLAVKNDGTVWSWPDNTEGGIPHTCNPALPAQVTGISQAIQVAIDNYASFALKADGTVWAWNPTNPVPVQVPGLSGVVEISGNGMALKRDGTAWDIDYNATGLKVSQVTVVSGVVEMGVRNGQFIIPAGTTPRIINAVMPSGDKLGYSRFLAASGGTAPYTWGVDAGSLPAGLALASDTGEVHGQPTTAGTSFFTIRVADAIGKTTVKQFSITIYDILTISTASLPDGVIGRSYSNPQLTATGGLPPYTWSYTGNLPPGLVLNSNSGVISGTPATAGSYSVQYTVTDARGTSNWNSLTITIHPAMALPATPAPTGHVAKHYSFSVPITGGLTPLAWSVISGKLPRGLSLNSSTGEISGYPVAAGQSEFTLQVEDATGSLQSRDVTLTVTTLPGKLWSWGGGYRDILGRSGDLTVPGEISNLEGVTEVAIGGYNSAALLMDGTVWTWGDNMWGNMGRNSFTVSYSVPGKVEGITGTAIAVGTYQTVILQPGKTLWYFGGWASWEGQQVIGADNVTAVVAGGDAILFMKGDGRVWQMRGYSQPVQVTNAPTNGIAIARDKTFDQFLVLTDEGKVWRTINTTATEIAGLTDVITVADGLALKNDRTVWDISGTTPVPVTIPAEPVVVALAKGFAVTADGNVWDISGTTPIPVSGIGQVTTVGRDYYYANMAIVPHTATTLVTDAFPFGTTGVSYSKPVAVCGGTKPYSCELTAGALPPGLSLGASTCSVTGTPSTPGPYGFTLRAVDNMSIADSKEFTLNIYDPLTITTESLPNGGVGTAYSATLTSSGGTAYSSLDYWSGMPPGLTYNSNTRVISGTPTASGTYYVTFRLTDQNGTMVSKTFPIFVLGIATQTLTNGQVSVPYSQNLSVNSGGTLPFTWTVTAGSLPPGLLLDRLTGMLVGMPTTAGTYCFTVQAAENGTAVTSKAFSIAIATAAPATGYRWTGIGPDGGSITEPVFDPATPGRLHVATYGGGVFSSSDSAASWSPGNHNLANLFVRSLTIDPSSPATLYAGTNAGVFKSLDGGQVWGQVSNGLNSYDQVQLVVIDPVTPSTLYAATSGYLYKTIDGGGTWSSLPQYYTSHLVIDPVTPTKLYAGTNGNGIYRSSNGGTTWNQINSGLPFGYDFYEIYISSLAIDPVTPTTIYTVTSGTVYKTVNGGDSWSAANTGLGTANVYRVAVDPQTPATLYATTTAGLYRSTNSGDNWSLVNAGMTGSLIKVDPHAAATLYSVTTGGLRKTIDSGVTWQPANNGLTASSVSSLAINSINGTVLAAVGAELLQNSGSSWSQAATGTLTGNIYDLALNPASATVYATNSGVNKSTGGSAWTAINTGLGGTYGINANKLAINPQNPDIIYVGTNSGVYRTSDGGNNWQPDTANFPTGYEYISIPALALAAANPSTVYAAWQGSYDFGDSDAGVYKRGIFGTWSRLVPSLTNFYVTSLATDPDGTTVYAGRSGYGVYRLDGGTWALSNSGLTNLNISALAVDPHVPTTVYAATSGGGVFKSTNSGTSWAPFNEGLGSLTIQSLAIDPVSSMLYAGTNGRGVFQIATTLVIANPSLQPAVRNAPYSQQIKAAGGRPPYALSLSGSLPAGISFNTTTGILSGTPTATGDSTFTIQVTDADNLTASKSYTLTVLAIATADLVVTAISGPVSADPGAEISVQDSVTGGSIGYATPAFSVSLYLDMHDSCDSPYRVLGSRSISGLSPENSSSAATTVRVPANIVPGTYYLCSGIGLGQQIFDPNEANNRKTGNQITINALVTPASVWTWGNYPGRSGDATLPGLVTELNSIISADAGDYHNVALKSDGTVWTWGSNMFSALGHYGFDGLPAQVDGLTGVKAVAANVAQTLLLKTDGTLWGIGPYSSSPTPLSSPNGVKSIVANGVYSLALKTDGTVWRGTYSDSYFPQVNGLTDVVAITVNTSSERFLAIKEDGTLWVVDATTATKINGLEGVVLAGGGYAVKADGTLWTTGATPEQVSGISSGIVALTKGMALKDDGTLWLLNGTTANQSPEISGISAISVNDTAIALIPAAVQPQILNTALPNSLTGSTYTKTLQASGGTVPYSWSLPADPLPGGLTLNAATGEISGAPTVPGIFTFEIKVTDSANATSTKSFTIAVFDIAPATFANGTTGVPYSQTLTATGGTAPYTWSLVSGTLPAGLTLDPSSGLVSGTPTGVTGAYLSFRVVDANGFTLYKTYSFAINGIQPSALASGITGVNYNQAPWASGMSGTLTWSINSGTLPPGLAINSPDGQIYGTPTTEGSYNFTIQATDSLGVTALKHYSVTIFSISPYPLPLPPAIAGTPYSQTLSASGGTAPYTWSVTPTYSATPGLTLSSTGTVSVASPATGGYNLPLTLTDAASKSVSIMTNVSVIEIPAKVIGGAVGTAYYQYLAGNGTNGITWSITSGSLPPGVVLEPATGSVSGTPTSPGIYTITVQLTHNATATIIGTKTSAIPIFELTPQTMPGGAKGVVYNNSLAASGGTAPYTWSVTSGTIPYGLSLNASTGTISGTPSNGANFAPTVKVVDAAGYAVTKYFPISIIELTTVTSDFPIAGKNAAYSKTATVNGGFAPYSWGITSGALPAGVALNPTTGEISGTPTAAGTFNFSLKVTDATANSNSKVLTISVLGFTNPSLAKGVAGTPYSASLTGAGGYPSYRCTITAGTLPAGLSLNETSCLISGTPTIPGTEAVTFRITDSASNTASGTYAISILGFTAALLPDAEIGYVYDQTLTVSGGPAPYTWIKDAGTLPQGLTLNMSTGQISGIPAGLGTSSFTVRVIDANSTQASRAFTITTKGISPLGLAGGAVGSPYNQTVTAGGIALPYTWQITSGALPDGLYLDSATGVISGTPSTPGTFSFTLKASDSASLFVSRAMSIIINPTLTVTTTSLPPFIGRGGYFQLAATGGQTPYSWSLISGTLPSGLMMNGATGVVTGSSDTAGSFELTFKVTDVNGATATKAFTLTLYNPLYIGGTFSTVGSIGNAYSMALSPWGGNPPYNCTVTSGNLPAGVTLDSANCTVSGTPTQAGSSSFSVKVTDANAATNSKNYTIAITELPLAITSTSMPAAASGRPYSFTPVAVGGKTPYTWALNYGSLPAGLTLDSSTGTVSGTPTVTGSHLIYFRVTDAYSSVVVKVLTLTISAPPTITTTTVPSGSTGSSYSSTIAATSGSTPYSWSIASGSLPPGLSLNAATGAITGIPSALGTFCFTVRVTDANGISSDAPFCITIDPQLTLTVPAQTVCTIGSPCSISLPFTGGTAPYSCSVIAGTLPAGLTLATTTNSCLISGTPTVNGIFGVNVRVMDSNSRTTQKGITITVNEAILTIPGVTGSYATLQSAFGAVPDGGSINLRDLLFSEALIFDRPVAITLRGGYDAAYSTNQGVTTISGELVIAQGTVTVENITIK</sequence>
<comment type="caution">
    <text evidence="3">The sequence shown here is derived from an EMBL/GenBank/DDBJ whole genome shotgun (WGS) entry which is preliminary data.</text>
</comment>
<feature type="domain" description="Dystroglycan-type cadherin-like" evidence="2">
    <location>
        <begin position="2468"/>
        <end position="2556"/>
    </location>
</feature>
<proteinExistence type="predicted"/>
<dbReference type="InterPro" id="IPR022409">
    <property type="entry name" value="PKD/Chitinase_dom"/>
</dbReference>
<feature type="domain" description="Dystroglycan-type cadherin-like" evidence="2">
    <location>
        <begin position="1985"/>
        <end position="2072"/>
    </location>
</feature>
<dbReference type="GO" id="GO:0005509">
    <property type="term" value="F:calcium ion binding"/>
    <property type="evidence" value="ECO:0007669"/>
    <property type="project" value="InterPro"/>
</dbReference>
<dbReference type="Pfam" id="PF00415">
    <property type="entry name" value="RCC1"/>
    <property type="match status" value="1"/>
</dbReference>
<dbReference type="InterPro" id="IPR036278">
    <property type="entry name" value="Sialidase_sf"/>
</dbReference>
<dbReference type="SMART" id="SM00612">
    <property type="entry name" value="Kelch"/>
    <property type="match status" value="5"/>
</dbReference>
<dbReference type="EMBL" id="JAHCVJ010000006">
    <property type="protein sequence ID" value="MBT0665694.1"/>
    <property type="molecule type" value="Genomic_DNA"/>
</dbReference>
<dbReference type="Gene3D" id="2.120.10.80">
    <property type="entry name" value="Kelch-type beta propeller"/>
    <property type="match status" value="2"/>
</dbReference>
<dbReference type="InterPro" id="IPR000408">
    <property type="entry name" value="Reg_chr_condens"/>
</dbReference>
<dbReference type="SMART" id="SM00736">
    <property type="entry name" value="CADG"/>
    <property type="match status" value="3"/>
</dbReference>
<dbReference type="InterPro" id="IPR011043">
    <property type="entry name" value="Gal_Oxase/kelch_b-propeller"/>
</dbReference>
<evidence type="ECO:0000259" key="2">
    <source>
        <dbReference type="SMART" id="SM00736"/>
    </source>
</evidence>
<dbReference type="SUPFAM" id="SSF50985">
    <property type="entry name" value="RCC1/BLIP-II"/>
    <property type="match status" value="3"/>
</dbReference>
<dbReference type="SUPFAM" id="SSF110296">
    <property type="entry name" value="Oligoxyloglucan reducing end-specific cellobiohydrolase"/>
    <property type="match status" value="2"/>
</dbReference>
<dbReference type="SMART" id="SM00089">
    <property type="entry name" value="PKD"/>
    <property type="match status" value="4"/>
</dbReference>
<feature type="domain" description="Dystroglycan-type cadherin-like" evidence="2">
    <location>
        <begin position="3226"/>
        <end position="3316"/>
    </location>
</feature>
<dbReference type="Gene3D" id="2.130.10.10">
    <property type="entry name" value="YVTN repeat-like/Quinoprotein amine dehydrogenase"/>
    <property type="match status" value="6"/>
</dbReference>
<name>A0AAW4LCD4_9BACT</name>
<dbReference type="InterPro" id="IPR006644">
    <property type="entry name" value="Cadg"/>
</dbReference>
<evidence type="ECO:0000313" key="3">
    <source>
        <dbReference type="EMBL" id="MBT0665694.1"/>
    </source>
</evidence>
<dbReference type="Pfam" id="PF24681">
    <property type="entry name" value="Kelch_KLHDC2_KLHL20_DRC7"/>
    <property type="match status" value="1"/>
</dbReference>
<dbReference type="SUPFAM" id="SSF50939">
    <property type="entry name" value="Sialidases"/>
    <property type="match status" value="1"/>
</dbReference>
<dbReference type="Pfam" id="PF01344">
    <property type="entry name" value="Kelch_1"/>
    <property type="match status" value="1"/>
</dbReference>
<gene>
    <name evidence="3" type="ORF">KI809_15395</name>
</gene>
<dbReference type="RefSeq" id="WP_214172463.1">
    <property type="nucleotide sequence ID" value="NZ_JAHCVJ010000006.1"/>
</dbReference>
<dbReference type="SUPFAM" id="SSF49313">
    <property type="entry name" value="Cadherin-like"/>
    <property type="match status" value="18"/>
</dbReference>
<dbReference type="Pfam" id="PF13540">
    <property type="entry name" value="RCC1_2"/>
    <property type="match status" value="1"/>
</dbReference>
<dbReference type="PROSITE" id="PS50012">
    <property type="entry name" value="RCC1_3"/>
    <property type="match status" value="5"/>
</dbReference>
<dbReference type="SUPFAM" id="SSF50965">
    <property type="entry name" value="Galactose oxidase, central domain"/>
    <property type="match status" value="1"/>
</dbReference>
<organism evidence="3 4">
    <name type="scientific">Geoanaerobacter pelophilus</name>
    <dbReference type="NCBI Taxonomy" id="60036"/>
    <lineage>
        <taxon>Bacteria</taxon>
        <taxon>Pseudomonadati</taxon>
        <taxon>Thermodesulfobacteriota</taxon>
        <taxon>Desulfuromonadia</taxon>
        <taxon>Geobacterales</taxon>
        <taxon>Geobacteraceae</taxon>
        <taxon>Geoanaerobacter</taxon>
    </lineage>
</organism>
<dbReference type="GO" id="GO:0016020">
    <property type="term" value="C:membrane"/>
    <property type="evidence" value="ECO:0007669"/>
    <property type="project" value="InterPro"/>
</dbReference>
<dbReference type="Pfam" id="PF05345">
    <property type="entry name" value="He_PIG"/>
    <property type="match status" value="21"/>
</dbReference>
<feature type="domain" description="PKD/Chitinase" evidence="1">
    <location>
        <begin position="3485"/>
        <end position="3573"/>
    </location>
</feature>
<evidence type="ECO:0000313" key="4">
    <source>
        <dbReference type="Proteomes" id="UP000811899"/>
    </source>
</evidence>
<reference evidence="3 4" key="1">
    <citation type="submission" date="2021-05" db="EMBL/GenBank/DDBJ databases">
        <title>The draft genome of Geobacter pelophilus DSM 12255.</title>
        <authorList>
            <person name="Xu Z."/>
            <person name="Masuda Y."/>
            <person name="Itoh H."/>
            <person name="Senoo K."/>
        </authorList>
    </citation>
    <scope>NUCLEOTIDE SEQUENCE [LARGE SCALE GENOMIC DNA]</scope>
    <source>
        <strain evidence="3 4">DSM 12255</strain>
    </source>
</reference>
<keyword evidence="4" id="KW-1185">Reference proteome</keyword>
<dbReference type="InterPro" id="IPR009091">
    <property type="entry name" value="RCC1/BLIP-II"/>
</dbReference>
<feature type="domain" description="PKD/Chitinase" evidence="1">
    <location>
        <begin position="2470"/>
        <end position="2552"/>
    </location>
</feature>
<dbReference type="PANTHER" id="PTHR37494">
    <property type="entry name" value="HEMAGGLUTININ"/>
    <property type="match status" value="1"/>
</dbReference>
<feature type="domain" description="PKD/Chitinase" evidence="1">
    <location>
        <begin position="3231"/>
        <end position="3312"/>
    </location>
</feature>
<protein>
    <submittedName>
        <fullName evidence="3">Ig domain-containing protein</fullName>
    </submittedName>
</protein>
<accession>A0AAW4LCD4</accession>
<dbReference type="InterPro" id="IPR013783">
    <property type="entry name" value="Ig-like_fold"/>
</dbReference>
<dbReference type="PANTHER" id="PTHR37494:SF1">
    <property type="entry name" value="STAPHYLOCOCCUS AUREUS SURFACE PROTEIN A"/>
    <property type="match status" value="1"/>
</dbReference>
<dbReference type="InterPro" id="IPR015915">
    <property type="entry name" value="Kelch-typ_b-propeller"/>
</dbReference>
<dbReference type="InterPro" id="IPR015943">
    <property type="entry name" value="WD40/YVTN_repeat-like_dom_sf"/>
</dbReference>
<dbReference type="Gene3D" id="2.130.10.30">
    <property type="entry name" value="Regulator of chromosome condensation 1/beta-lactamase-inhibitor protein II"/>
    <property type="match status" value="5"/>
</dbReference>